<evidence type="ECO:0000256" key="5">
    <source>
        <dbReference type="SAM" id="SignalP"/>
    </source>
</evidence>
<evidence type="ECO:0000256" key="1">
    <source>
        <dbReference type="ARBA" id="ARBA00004613"/>
    </source>
</evidence>
<sequence>VSVHLCVCVCVENAMLLLSATVHSQPTEWGTFQTMHVRKKMSAKDCNEMMKVFKQDDGGECVQLNYIIISKPEDVENICPKNGKDLAGIYTSKTVFKTIECTLKNKFAKHSKCLYTGKSVRGKIETVCANNYPTNLKNVIPN</sequence>
<keyword evidence="8" id="KW-1185">Reference proteome</keyword>
<dbReference type="SMART" id="SM00092">
    <property type="entry name" value="RNAse_Pc"/>
    <property type="match status" value="1"/>
</dbReference>
<accession>A0A3Q3EMP7</accession>
<evidence type="ECO:0000259" key="6">
    <source>
        <dbReference type="SMART" id="SM00092"/>
    </source>
</evidence>
<name>A0A3Q3EMP7_9LABR</name>
<dbReference type="GO" id="GO:0004540">
    <property type="term" value="F:RNA nuclease activity"/>
    <property type="evidence" value="ECO:0007669"/>
    <property type="project" value="TreeGrafter"/>
</dbReference>
<keyword evidence="5" id="KW-0732">Signal</keyword>
<comment type="subcellular location">
    <subcellularLocation>
        <location evidence="1">Secreted</location>
    </subcellularLocation>
</comment>
<proteinExistence type="inferred from homology"/>
<organism evidence="7 8">
    <name type="scientific">Labrus bergylta</name>
    <name type="common">ballan wrasse</name>
    <dbReference type="NCBI Taxonomy" id="56723"/>
    <lineage>
        <taxon>Eukaryota</taxon>
        <taxon>Metazoa</taxon>
        <taxon>Chordata</taxon>
        <taxon>Craniata</taxon>
        <taxon>Vertebrata</taxon>
        <taxon>Euteleostomi</taxon>
        <taxon>Actinopterygii</taxon>
        <taxon>Neopterygii</taxon>
        <taxon>Teleostei</taxon>
        <taxon>Neoteleostei</taxon>
        <taxon>Acanthomorphata</taxon>
        <taxon>Eupercaria</taxon>
        <taxon>Labriformes</taxon>
        <taxon>Labridae</taxon>
        <taxon>Labrus</taxon>
    </lineage>
</organism>
<keyword evidence="3" id="KW-0964">Secreted</keyword>
<dbReference type="InterPro" id="IPR001427">
    <property type="entry name" value="RNaseA"/>
</dbReference>
<evidence type="ECO:0000313" key="7">
    <source>
        <dbReference type="Ensembl" id="ENSLBEP00000008761.1"/>
    </source>
</evidence>
<dbReference type="InParanoid" id="A0A3Q3EMP7"/>
<dbReference type="PANTHER" id="PTHR11437:SF10">
    <property type="entry name" value="ANGIOGENIN-RELATED"/>
    <property type="match status" value="1"/>
</dbReference>
<dbReference type="GO" id="GO:0050829">
    <property type="term" value="P:defense response to Gram-negative bacterium"/>
    <property type="evidence" value="ECO:0007669"/>
    <property type="project" value="TreeGrafter"/>
</dbReference>
<dbReference type="Proteomes" id="UP000261660">
    <property type="component" value="Unplaced"/>
</dbReference>
<evidence type="ECO:0000256" key="4">
    <source>
        <dbReference type="ARBA" id="ARBA00023157"/>
    </source>
</evidence>
<reference evidence="7" key="1">
    <citation type="submission" date="2025-08" db="UniProtKB">
        <authorList>
            <consortium name="Ensembl"/>
        </authorList>
    </citation>
    <scope>IDENTIFICATION</scope>
</reference>
<evidence type="ECO:0000256" key="2">
    <source>
        <dbReference type="ARBA" id="ARBA00005600"/>
    </source>
</evidence>
<feature type="domain" description="Ribonuclease A-domain" evidence="6">
    <location>
        <begin position="25"/>
        <end position="140"/>
    </location>
</feature>
<dbReference type="InterPro" id="IPR036816">
    <property type="entry name" value="RNaseA-like_dom_sf"/>
</dbReference>
<feature type="signal peptide" evidence="5">
    <location>
        <begin position="1"/>
        <end position="24"/>
    </location>
</feature>
<keyword evidence="4" id="KW-1015">Disulfide bond</keyword>
<dbReference type="AlphaFoldDB" id="A0A3Q3EMP7"/>
<dbReference type="Gene3D" id="3.10.130.10">
    <property type="entry name" value="Ribonuclease A-like domain"/>
    <property type="match status" value="1"/>
</dbReference>
<dbReference type="GO" id="GO:0001525">
    <property type="term" value="P:angiogenesis"/>
    <property type="evidence" value="ECO:0007669"/>
    <property type="project" value="TreeGrafter"/>
</dbReference>
<dbReference type="SUPFAM" id="SSF54076">
    <property type="entry name" value="RNase A-like"/>
    <property type="match status" value="1"/>
</dbReference>
<dbReference type="InterPro" id="IPR023412">
    <property type="entry name" value="RNaseA_domain"/>
</dbReference>
<dbReference type="GeneTree" id="ENSGT00940000180799"/>
<dbReference type="GO" id="GO:0005576">
    <property type="term" value="C:extracellular region"/>
    <property type="evidence" value="ECO:0007669"/>
    <property type="project" value="UniProtKB-SubCell"/>
</dbReference>
<protein>
    <recommendedName>
        <fullName evidence="6">Ribonuclease A-domain domain-containing protein</fullName>
    </recommendedName>
</protein>
<dbReference type="Pfam" id="PF00074">
    <property type="entry name" value="RnaseA"/>
    <property type="match status" value="1"/>
</dbReference>
<reference evidence="7" key="2">
    <citation type="submission" date="2025-09" db="UniProtKB">
        <authorList>
            <consortium name="Ensembl"/>
        </authorList>
    </citation>
    <scope>IDENTIFICATION</scope>
</reference>
<comment type="similarity">
    <text evidence="2">Belongs to the pancreatic ribonuclease family.</text>
</comment>
<dbReference type="PANTHER" id="PTHR11437">
    <property type="entry name" value="RIBONUCLEASE"/>
    <property type="match status" value="1"/>
</dbReference>
<feature type="chain" id="PRO_5018702608" description="Ribonuclease A-domain domain-containing protein" evidence="5">
    <location>
        <begin position="25"/>
        <end position="142"/>
    </location>
</feature>
<evidence type="ECO:0000313" key="8">
    <source>
        <dbReference type="Proteomes" id="UP000261660"/>
    </source>
</evidence>
<dbReference type="GO" id="GO:0050830">
    <property type="term" value="P:defense response to Gram-positive bacterium"/>
    <property type="evidence" value="ECO:0007669"/>
    <property type="project" value="TreeGrafter"/>
</dbReference>
<dbReference type="GO" id="GO:0003676">
    <property type="term" value="F:nucleic acid binding"/>
    <property type="evidence" value="ECO:0007669"/>
    <property type="project" value="InterPro"/>
</dbReference>
<dbReference type="Ensembl" id="ENSLBET00000009229.1">
    <property type="protein sequence ID" value="ENSLBEP00000008761.1"/>
    <property type="gene ID" value="ENSLBEG00000006779.1"/>
</dbReference>
<evidence type="ECO:0000256" key="3">
    <source>
        <dbReference type="ARBA" id="ARBA00022525"/>
    </source>
</evidence>